<dbReference type="Proteomes" id="UP000075920">
    <property type="component" value="Unassembled WGS sequence"/>
</dbReference>
<keyword evidence="2" id="KW-1185">Reference proteome</keyword>
<evidence type="ECO:0000313" key="1">
    <source>
        <dbReference type="EnsemblMetazoa" id="AMIN014785-PD"/>
    </source>
</evidence>
<dbReference type="AlphaFoldDB" id="A0A182WQ56"/>
<evidence type="ECO:0000313" key="2">
    <source>
        <dbReference type="Proteomes" id="UP000075920"/>
    </source>
</evidence>
<reference evidence="1" key="2">
    <citation type="submission" date="2020-05" db="UniProtKB">
        <authorList>
            <consortium name="EnsemblMetazoa"/>
        </authorList>
    </citation>
    <scope>IDENTIFICATION</scope>
    <source>
        <strain evidence="1">MINIMUS1</strain>
    </source>
</reference>
<accession>A0A182WQ56</accession>
<sequence>MVQRWAIVCRGTNSTDECLAGSRNLAVWFEMRARVS</sequence>
<reference evidence="2" key="1">
    <citation type="submission" date="2013-03" db="EMBL/GenBank/DDBJ databases">
        <title>The Genome Sequence of Anopheles minimus MINIMUS1.</title>
        <authorList>
            <consortium name="The Broad Institute Genomics Platform"/>
            <person name="Neafsey D.E."/>
            <person name="Walton C."/>
            <person name="Walker B."/>
            <person name="Young S.K."/>
            <person name="Zeng Q."/>
            <person name="Gargeya S."/>
            <person name="Fitzgerald M."/>
            <person name="Haas B."/>
            <person name="Abouelleil A."/>
            <person name="Allen A.W."/>
            <person name="Alvarado L."/>
            <person name="Arachchi H.M."/>
            <person name="Berlin A.M."/>
            <person name="Chapman S.B."/>
            <person name="Gainer-Dewar J."/>
            <person name="Goldberg J."/>
            <person name="Griggs A."/>
            <person name="Gujja S."/>
            <person name="Hansen M."/>
            <person name="Howarth C."/>
            <person name="Imamovic A."/>
            <person name="Ireland A."/>
            <person name="Larimer J."/>
            <person name="McCowan C."/>
            <person name="Murphy C."/>
            <person name="Pearson M."/>
            <person name="Poon T.W."/>
            <person name="Priest M."/>
            <person name="Roberts A."/>
            <person name="Saif S."/>
            <person name="Shea T."/>
            <person name="Sisk P."/>
            <person name="Sykes S."/>
            <person name="Wortman J."/>
            <person name="Nusbaum C."/>
            <person name="Birren B."/>
        </authorList>
    </citation>
    <scope>NUCLEOTIDE SEQUENCE [LARGE SCALE GENOMIC DNA]</scope>
    <source>
        <strain evidence="2">MINIMUS1</strain>
    </source>
</reference>
<dbReference type="VEuPathDB" id="VectorBase:AMIN014785"/>
<proteinExistence type="predicted"/>
<protein>
    <submittedName>
        <fullName evidence="1">Uncharacterized protein</fullName>
    </submittedName>
</protein>
<name>A0A182WQ56_9DIPT</name>
<organism evidence="1 2">
    <name type="scientific">Anopheles minimus</name>
    <dbReference type="NCBI Taxonomy" id="112268"/>
    <lineage>
        <taxon>Eukaryota</taxon>
        <taxon>Metazoa</taxon>
        <taxon>Ecdysozoa</taxon>
        <taxon>Arthropoda</taxon>
        <taxon>Hexapoda</taxon>
        <taxon>Insecta</taxon>
        <taxon>Pterygota</taxon>
        <taxon>Neoptera</taxon>
        <taxon>Endopterygota</taxon>
        <taxon>Diptera</taxon>
        <taxon>Nematocera</taxon>
        <taxon>Culicoidea</taxon>
        <taxon>Culicidae</taxon>
        <taxon>Anophelinae</taxon>
        <taxon>Anopheles</taxon>
    </lineage>
</organism>
<dbReference type="EnsemblMetazoa" id="AMIN014785-RD">
    <property type="protein sequence ID" value="AMIN014785-PD"/>
    <property type="gene ID" value="AMIN014785"/>
</dbReference>